<gene>
    <name evidence="1" type="ORF">SAMN04489832_6013</name>
</gene>
<name>A0A1N6ARK2_9ACTN</name>
<protein>
    <submittedName>
        <fullName evidence="1">Uncharacterized protein</fullName>
    </submittedName>
</protein>
<dbReference type="EMBL" id="FSQT01000002">
    <property type="protein sequence ID" value="SIN36661.1"/>
    <property type="molecule type" value="Genomic_DNA"/>
</dbReference>
<sequence length="40" mass="4624">MGRYRRREPGTRWTGSVAVWLLLVRTPPGAIDRATAAWWL</sequence>
<dbReference type="Proteomes" id="UP000185124">
    <property type="component" value="Unassembled WGS sequence"/>
</dbReference>
<dbReference type="AlphaFoldDB" id="A0A1N6ARK2"/>
<organism evidence="1 2">
    <name type="scientific">Micromonospora cremea</name>
    <dbReference type="NCBI Taxonomy" id="709881"/>
    <lineage>
        <taxon>Bacteria</taxon>
        <taxon>Bacillati</taxon>
        <taxon>Actinomycetota</taxon>
        <taxon>Actinomycetes</taxon>
        <taxon>Micromonosporales</taxon>
        <taxon>Micromonosporaceae</taxon>
        <taxon>Micromonospora</taxon>
    </lineage>
</organism>
<keyword evidence="2" id="KW-1185">Reference proteome</keyword>
<evidence type="ECO:0000313" key="1">
    <source>
        <dbReference type="EMBL" id="SIN36661.1"/>
    </source>
</evidence>
<dbReference type="STRING" id="709881.SAMN04489832_6013"/>
<proteinExistence type="predicted"/>
<reference evidence="2" key="1">
    <citation type="submission" date="2016-12" db="EMBL/GenBank/DDBJ databases">
        <authorList>
            <person name="Varghese N."/>
            <person name="Submissions S."/>
        </authorList>
    </citation>
    <scope>NUCLEOTIDE SEQUENCE [LARGE SCALE GENOMIC DNA]</scope>
    <source>
        <strain evidence="2">DSM 45599</strain>
    </source>
</reference>
<evidence type="ECO:0000313" key="2">
    <source>
        <dbReference type="Proteomes" id="UP000185124"/>
    </source>
</evidence>
<accession>A0A1N6ARK2</accession>